<keyword evidence="3 7" id="KW-0479">Metal-binding</keyword>
<dbReference type="InterPro" id="IPR002397">
    <property type="entry name" value="Cyt_P450_B"/>
</dbReference>
<dbReference type="FunFam" id="1.10.630.10:FF:000018">
    <property type="entry name" value="Cytochrome P450 monooxygenase"/>
    <property type="match status" value="1"/>
</dbReference>
<keyword evidence="6 7" id="KW-0503">Monooxygenase</keyword>
<evidence type="ECO:0000256" key="7">
    <source>
        <dbReference type="RuleBase" id="RU000461"/>
    </source>
</evidence>
<dbReference type="Gene3D" id="1.10.630.10">
    <property type="entry name" value="Cytochrome P450"/>
    <property type="match status" value="1"/>
</dbReference>
<sequence>MSTHRFDLFAPEARANPHPIYAEMRRNSPVCQVDPGGIWAVARYDDVLFVLKHPEIFSSQGFRVTLLAPWLESNPLADSLLVLDPPEHNRLRALVSRGFTPGMIAGFEPRVRAIAEELAGELERLGEADFMASFAVPLPARVICELLGLDPTLHAEFKRWADHLAMVSPVTPSEHIPAVRATVEAMIGFMKEVIARRRKTPANDVVTRLLRAEIDGHALSEAEIVGFMSIILMAGFETTTNLLTKTVLGLTGRPADIARLRADPALLAGFTEEALRFESPAEIVLRQTTTEVTLSGVTIPKGAFVAAIIASAQRDERKFPEPDRFDMARKPDVFIAFGHGPHHCLGAPLARLEMKVGLETLLRRFERFERLPGELAWNCTLAVRCPHALPLRFVVPASSSVRSARYVEAAV</sequence>
<evidence type="ECO:0000256" key="6">
    <source>
        <dbReference type="ARBA" id="ARBA00023033"/>
    </source>
</evidence>
<name>A0A2L0ES81_SORCE</name>
<dbReference type="Proteomes" id="UP000238348">
    <property type="component" value="Chromosome"/>
</dbReference>
<evidence type="ECO:0000256" key="5">
    <source>
        <dbReference type="ARBA" id="ARBA00023004"/>
    </source>
</evidence>
<evidence type="ECO:0000256" key="4">
    <source>
        <dbReference type="ARBA" id="ARBA00023002"/>
    </source>
</evidence>
<dbReference type="GO" id="GO:0005506">
    <property type="term" value="F:iron ion binding"/>
    <property type="evidence" value="ECO:0007669"/>
    <property type="project" value="InterPro"/>
</dbReference>
<evidence type="ECO:0000256" key="3">
    <source>
        <dbReference type="ARBA" id="ARBA00022723"/>
    </source>
</evidence>
<evidence type="ECO:0000313" key="9">
    <source>
        <dbReference type="Proteomes" id="UP000238348"/>
    </source>
</evidence>
<accession>A0A2L0ES81</accession>
<organism evidence="8 9">
    <name type="scientific">Sorangium cellulosum</name>
    <name type="common">Polyangium cellulosum</name>
    <dbReference type="NCBI Taxonomy" id="56"/>
    <lineage>
        <taxon>Bacteria</taxon>
        <taxon>Pseudomonadati</taxon>
        <taxon>Myxococcota</taxon>
        <taxon>Polyangia</taxon>
        <taxon>Polyangiales</taxon>
        <taxon>Polyangiaceae</taxon>
        <taxon>Sorangium</taxon>
    </lineage>
</organism>
<dbReference type="PRINTS" id="PR00385">
    <property type="entry name" value="P450"/>
</dbReference>
<dbReference type="SUPFAM" id="SSF48264">
    <property type="entry name" value="Cytochrome P450"/>
    <property type="match status" value="1"/>
</dbReference>
<dbReference type="AlphaFoldDB" id="A0A2L0ES81"/>
<dbReference type="InterPro" id="IPR001128">
    <property type="entry name" value="Cyt_P450"/>
</dbReference>
<comment type="similarity">
    <text evidence="1 7">Belongs to the cytochrome P450 family.</text>
</comment>
<dbReference type="GO" id="GO:0004497">
    <property type="term" value="F:monooxygenase activity"/>
    <property type="evidence" value="ECO:0007669"/>
    <property type="project" value="UniProtKB-KW"/>
</dbReference>
<dbReference type="RefSeq" id="WP_104981007.1">
    <property type="nucleotide sequence ID" value="NZ_CP012673.1"/>
</dbReference>
<dbReference type="Pfam" id="PF00067">
    <property type="entry name" value="p450"/>
    <property type="match status" value="1"/>
</dbReference>
<keyword evidence="4 7" id="KW-0560">Oxidoreductase</keyword>
<keyword evidence="5 7" id="KW-0408">Iron</keyword>
<dbReference type="PRINTS" id="PR00359">
    <property type="entry name" value="BP450"/>
</dbReference>
<dbReference type="PANTHER" id="PTHR46696">
    <property type="entry name" value="P450, PUTATIVE (EUROFUNG)-RELATED"/>
    <property type="match status" value="1"/>
</dbReference>
<evidence type="ECO:0000256" key="2">
    <source>
        <dbReference type="ARBA" id="ARBA00022617"/>
    </source>
</evidence>
<evidence type="ECO:0000313" key="8">
    <source>
        <dbReference type="EMBL" id="AUX42149.1"/>
    </source>
</evidence>
<dbReference type="GO" id="GO:0016705">
    <property type="term" value="F:oxidoreductase activity, acting on paired donors, with incorporation or reduction of molecular oxygen"/>
    <property type="evidence" value="ECO:0007669"/>
    <property type="project" value="InterPro"/>
</dbReference>
<evidence type="ECO:0000256" key="1">
    <source>
        <dbReference type="ARBA" id="ARBA00010617"/>
    </source>
</evidence>
<dbReference type="GO" id="GO:0020037">
    <property type="term" value="F:heme binding"/>
    <property type="evidence" value="ECO:0007669"/>
    <property type="project" value="InterPro"/>
</dbReference>
<reference evidence="8 9" key="1">
    <citation type="submission" date="2015-09" db="EMBL/GenBank/DDBJ databases">
        <title>Sorangium comparison.</title>
        <authorList>
            <person name="Zaburannyi N."/>
            <person name="Bunk B."/>
            <person name="Overmann J."/>
            <person name="Mueller R."/>
        </authorList>
    </citation>
    <scope>NUCLEOTIDE SEQUENCE [LARGE SCALE GENOMIC DNA]</scope>
    <source>
        <strain evidence="8 9">So ce26</strain>
    </source>
</reference>
<proteinExistence type="inferred from homology"/>
<dbReference type="PROSITE" id="PS00086">
    <property type="entry name" value="CYTOCHROME_P450"/>
    <property type="match status" value="1"/>
</dbReference>
<protein>
    <submittedName>
        <fullName evidence="8">Cytochrome P450</fullName>
    </submittedName>
</protein>
<dbReference type="InterPro" id="IPR017972">
    <property type="entry name" value="Cyt_P450_CS"/>
</dbReference>
<dbReference type="OrthoDB" id="4511384at2"/>
<dbReference type="EMBL" id="CP012673">
    <property type="protein sequence ID" value="AUX42149.1"/>
    <property type="molecule type" value="Genomic_DNA"/>
</dbReference>
<gene>
    <name evidence="8" type="ORF">SOCE26_035760</name>
</gene>
<keyword evidence="2 7" id="KW-0349">Heme</keyword>
<dbReference type="PANTHER" id="PTHR46696:SF1">
    <property type="entry name" value="CYTOCHROME P450 YJIB-RELATED"/>
    <property type="match status" value="1"/>
</dbReference>
<dbReference type="InterPro" id="IPR036396">
    <property type="entry name" value="Cyt_P450_sf"/>
</dbReference>